<evidence type="ECO:0000256" key="3">
    <source>
        <dbReference type="ARBA" id="ARBA00022295"/>
    </source>
</evidence>
<keyword evidence="4" id="KW-0472">Membrane</keyword>
<evidence type="ECO:0000313" key="6">
    <source>
        <dbReference type="EnsemblMetazoa" id="SMAR013855-PA"/>
    </source>
</evidence>
<proteinExistence type="inferred from homology"/>
<dbReference type="HOGENOM" id="CLU_150749_0_0_1"/>
<evidence type="ECO:0000256" key="4">
    <source>
        <dbReference type="ARBA" id="ARBA00023136"/>
    </source>
</evidence>
<keyword evidence="7" id="KW-1185">Reference proteome</keyword>
<reference evidence="6" key="2">
    <citation type="submission" date="2015-02" db="UniProtKB">
        <authorList>
            <consortium name="EnsemblMetazoa"/>
        </authorList>
    </citation>
    <scope>IDENTIFICATION</scope>
</reference>
<dbReference type="Proteomes" id="UP000014500">
    <property type="component" value="Unassembled WGS sequence"/>
</dbReference>
<protein>
    <recommendedName>
        <fullName evidence="3">BLOC-1-related complex subunit 7</fullName>
    </recommendedName>
</protein>
<accession>T1JJ24</accession>
<dbReference type="GO" id="GO:0005765">
    <property type="term" value="C:lysosomal membrane"/>
    <property type="evidence" value="ECO:0007669"/>
    <property type="project" value="UniProtKB-SubCell"/>
</dbReference>
<reference evidence="7" key="1">
    <citation type="submission" date="2011-05" db="EMBL/GenBank/DDBJ databases">
        <authorList>
            <person name="Richards S.R."/>
            <person name="Qu J."/>
            <person name="Jiang H."/>
            <person name="Jhangiani S.N."/>
            <person name="Agravi P."/>
            <person name="Goodspeed R."/>
            <person name="Gross S."/>
            <person name="Mandapat C."/>
            <person name="Jackson L."/>
            <person name="Mathew T."/>
            <person name="Pu L."/>
            <person name="Thornton R."/>
            <person name="Saada N."/>
            <person name="Wilczek-Boney K.B."/>
            <person name="Lee S."/>
            <person name="Kovar C."/>
            <person name="Wu Y."/>
            <person name="Scherer S.E."/>
            <person name="Worley K.C."/>
            <person name="Muzny D.M."/>
            <person name="Gibbs R."/>
        </authorList>
    </citation>
    <scope>NUCLEOTIDE SEQUENCE</scope>
    <source>
        <strain evidence="7">Brora</strain>
    </source>
</reference>
<comment type="similarity">
    <text evidence="2">Belongs to the BORCS7 family.</text>
</comment>
<sequence>MVVSASGASARNLFVESKLRLAERIQFNVNSAGSVARQIIRGSKSNDVLMHTARNFALQEYALENSETNLKRMASLATHLHVQMEALQK</sequence>
<dbReference type="Pfam" id="PF16088">
    <property type="entry name" value="BORCS7"/>
    <property type="match status" value="1"/>
</dbReference>
<dbReference type="eggNOG" id="ENOG502S6CK">
    <property type="taxonomic scope" value="Eukaryota"/>
</dbReference>
<evidence type="ECO:0000256" key="1">
    <source>
        <dbReference type="ARBA" id="ARBA00004656"/>
    </source>
</evidence>
<dbReference type="PANTHER" id="PTHR31397:SF1">
    <property type="entry name" value="BLOC-1-RELATED COMPLEX SUBUNIT 7"/>
    <property type="match status" value="1"/>
</dbReference>
<dbReference type="PhylomeDB" id="T1JJ24"/>
<comment type="subcellular location">
    <subcellularLocation>
        <location evidence="1">Lysosome membrane</location>
    </subcellularLocation>
</comment>
<dbReference type="EMBL" id="JH431432">
    <property type="status" value="NOT_ANNOTATED_CDS"/>
    <property type="molecule type" value="Genomic_DNA"/>
</dbReference>
<evidence type="ECO:0000313" key="7">
    <source>
        <dbReference type="Proteomes" id="UP000014500"/>
    </source>
</evidence>
<evidence type="ECO:0000256" key="2">
    <source>
        <dbReference type="ARBA" id="ARBA00005433"/>
    </source>
</evidence>
<organism evidence="6 7">
    <name type="scientific">Strigamia maritima</name>
    <name type="common">European centipede</name>
    <name type="synonym">Geophilus maritimus</name>
    <dbReference type="NCBI Taxonomy" id="126957"/>
    <lineage>
        <taxon>Eukaryota</taxon>
        <taxon>Metazoa</taxon>
        <taxon>Ecdysozoa</taxon>
        <taxon>Arthropoda</taxon>
        <taxon>Myriapoda</taxon>
        <taxon>Chilopoda</taxon>
        <taxon>Pleurostigmophora</taxon>
        <taxon>Geophilomorpha</taxon>
        <taxon>Linotaeniidae</taxon>
        <taxon>Strigamia</taxon>
    </lineage>
</organism>
<dbReference type="GO" id="GO:0099078">
    <property type="term" value="C:BORC complex"/>
    <property type="evidence" value="ECO:0007669"/>
    <property type="project" value="TreeGrafter"/>
</dbReference>
<dbReference type="InterPro" id="IPR032143">
    <property type="entry name" value="BORCS7"/>
</dbReference>
<dbReference type="AlphaFoldDB" id="T1JJ24"/>
<dbReference type="EnsemblMetazoa" id="SMAR013855-RA">
    <property type="protein sequence ID" value="SMAR013855-PA"/>
    <property type="gene ID" value="SMAR013855"/>
</dbReference>
<name>T1JJ24_STRMM</name>
<dbReference type="STRING" id="126957.T1JJ24"/>
<dbReference type="PANTHER" id="PTHR31397">
    <property type="entry name" value="BLOC-1-RELATED COMPLEX SUBUNIT 7 BORSC7"/>
    <property type="match status" value="1"/>
</dbReference>
<evidence type="ECO:0000256" key="5">
    <source>
        <dbReference type="ARBA" id="ARBA00023228"/>
    </source>
</evidence>
<dbReference type="OMA" id="HAAKNFA"/>
<keyword evidence="5" id="KW-0458">Lysosome</keyword>